<evidence type="ECO:0000313" key="3">
    <source>
        <dbReference type="Proteomes" id="UP001154114"/>
    </source>
</evidence>
<dbReference type="Proteomes" id="UP001154114">
    <property type="component" value="Chromosome 6"/>
</dbReference>
<proteinExistence type="predicted"/>
<keyword evidence="3" id="KW-1185">Reference proteome</keyword>
<dbReference type="EMBL" id="LR824009">
    <property type="protein sequence ID" value="CAD0197192.1"/>
    <property type="molecule type" value="Genomic_DNA"/>
</dbReference>
<organism evidence="2 3">
    <name type="scientific">Chrysodeixis includens</name>
    <name type="common">Soybean looper</name>
    <name type="synonym">Pseudoplusia includens</name>
    <dbReference type="NCBI Taxonomy" id="689277"/>
    <lineage>
        <taxon>Eukaryota</taxon>
        <taxon>Metazoa</taxon>
        <taxon>Ecdysozoa</taxon>
        <taxon>Arthropoda</taxon>
        <taxon>Hexapoda</taxon>
        <taxon>Insecta</taxon>
        <taxon>Pterygota</taxon>
        <taxon>Neoptera</taxon>
        <taxon>Endopterygota</taxon>
        <taxon>Lepidoptera</taxon>
        <taxon>Glossata</taxon>
        <taxon>Ditrysia</taxon>
        <taxon>Noctuoidea</taxon>
        <taxon>Noctuidae</taxon>
        <taxon>Plusiinae</taxon>
        <taxon>Chrysodeixis</taxon>
    </lineage>
</organism>
<evidence type="ECO:0000256" key="1">
    <source>
        <dbReference type="SAM" id="MobiDB-lite"/>
    </source>
</evidence>
<feature type="region of interest" description="Disordered" evidence="1">
    <location>
        <begin position="127"/>
        <end position="149"/>
    </location>
</feature>
<accession>A0A9N8Q057</accession>
<name>A0A9N8Q057_CHRIL</name>
<sequence length="149" mass="16407">MYSIIIGSTFGSTVDSWSFKDIDIHRTSFSSPYHRNITVIIETRAAVATEILMDCLKPGEDNGRDGLLLADPRHCISAPYYLPAITYYLSSTVSSRRPTLQAAHPRRSVERARDRDAAIRASAALLSPADDGDGDARPYQPPKRAISIV</sequence>
<reference evidence="2" key="1">
    <citation type="submission" date="2021-12" db="EMBL/GenBank/DDBJ databases">
        <authorList>
            <person name="King R."/>
        </authorList>
    </citation>
    <scope>NUCLEOTIDE SEQUENCE</scope>
</reference>
<dbReference type="AlphaFoldDB" id="A0A9N8Q057"/>
<evidence type="ECO:0000313" key="2">
    <source>
        <dbReference type="EMBL" id="CAD0197192.1"/>
    </source>
</evidence>
<protein>
    <submittedName>
        <fullName evidence="2">Uncharacterized protein</fullName>
    </submittedName>
</protein>
<gene>
    <name evidence="2" type="ORF">CINC_LOCUS11477</name>
</gene>